<dbReference type="GO" id="GO:0006950">
    <property type="term" value="P:response to stress"/>
    <property type="evidence" value="ECO:0007669"/>
    <property type="project" value="TreeGrafter"/>
</dbReference>
<evidence type="ECO:0000256" key="1">
    <source>
        <dbReference type="ARBA" id="ARBA00023015"/>
    </source>
</evidence>
<keyword evidence="2" id="KW-0804">Transcription</keyword>
<dbReference type="SUPFAM" id="SSF46785">
    <property type="entry name" value="Winged helix' DNA-binding domain"/>
    <property type="match status" value="1"/>
</dbReference>
<accession>A0A6I2GHF2</accession>
<gene>
    <name evidence="5" type="ORF">GIY09_05205</name>
    <name evidence="4" type="ORF">GIY11_07975</name>
</gene>
<dbReference type="EMBL" id="WJQS01000003">
    <property type="protein sequence ID" value="MRI85272.1"/>
    <property type="molecule type" value="Genomic_DNA"/>
</dbReference>
<dbReference type="SMART" id="SM00347">
    <property type="entry name" value="HTH_MARR"/>
    <property type="match status" value="1"/>
</dbReference>
<dbReference type="EMBL" id="WJQR01000006">
    <property type="protein sequence ID" value="MRI81956.1"/>
    <property type="molecule type" value="Genomic_DNA"/>
</dbReference>
<dbReference type="AlphaFoldDB" id="A0A6I2GHF2"/>
<organism evidence="5 6">
    <name type="scientific">Fundicoccus ignavus</name>
    <dbReference type="NCBI Taxonomy" id="2664442"/>
    <lineage>
        <taxon>Bacteria</taxon>
        <taxon>Bacillati</taxon>
        <taxon>Bacillota</taxon>
        <taxon>Bacilli</taxon>
        <taxon>Lactobacillales</taxon>
        <taxon>Aerococcaceae</taxon>
        <taxon>Fundicoccus</taxon>
    </lineage>
</organism>
<keyword evidence="6" id="KW-1185">Reference proteome</keyword>
<dbReference type="InterPro" id="IPR036388">
    <property type="entry name" value="WH-like_DNA-bd_sf"/>
</dbReference>
<dbReference type="PRINTS" id="PR00598">
    <property type="entry name" value="HTHMARR"/>
</dbReference>
<evidence type="ECO:0000313" key="7">
    <source>
        <dbReference type="Proteomes" id="UP000469870"/>
    </source>
</evidence>
<evidence type="ECO:0000313" key="4">
    <source>
        <dbReference type="EMBL" id="MRI81956.1"/>
    </source>
</evidence>
<dbReference type="PANTHER" id="PTHR33164">
    <property type="entry name" value="TRANSCRIPTIONAL REGULATOR, MARR FAMILY"/>
    <property type="match status" value="1"/>
</dbReference>
<evidence type="ECO:0000313" key="5">
    <source>
        <dbReference type="EMBL" id="MRI85272.1"/>
    </source>
</evidence>
<feature type="domain" description="HTH marR-type" evidence="3">
    <location>
        <begin position="7"/>
        <end position="139"/>
    </location>
</feature>
<dbReference type="Proteomes" id="UP000430975">
    <property type="component" value="Unassembled WGS sequence"/>
</dbReference>
<comment type="caution">
    <text evidence="5">The sequence shown here is derived from an EMBL/GenBank/DDBJ whole genome shotgun (WGS) entry which is preliminary data.</text>
</comment>
<dbReference type="GO" id="GO:0003700">
    <property type="term" value="F:DNA-binding transcription factor activity"/>
    <property type="evidence" value="ECO:0007669"/>
    <property type="project" value="InterPro"/>
</dbReference>
<evidence type="ECO:0000313" key="6">
    <source>
        <dbReference type="Proteomes" id="UP000430975"/>
    </source>
</evidence>
<protein>
    <submittedName>
        <fullName evidence="5">MarR family transcriptional regulator</fullName>
    </submittedName>
</protein>
<sequence>MDRTKESLNLFIAIMRTNNALSQISKSDAASIGLNVTEFAVLELLYNRGEQPIQRIGERILIASSSTTYVVDKLCDKGLIERRPDTKDRRVTYASITEAGKEVMDGVFPKHSEHISNMFATLSEDELAQLKATLAKISRHG</sequence>
<dbReference type="InterPro" id="IPR036390">
    <property type="entry name" value="WH_DNA-bd_sf"/>
</dbReference>
<proteinExistence type="predicted"/>
<name>A0A6I2GHF2_9LACT</name>
<dbReference type="PROSITE" id="PS50995">
    <property type="entry name" value="HTH_MARR_2"/>
    <property type="match status" value="1"/>
</dbReference>
<reference evidence="6 7" key="1">
    <citation type="submission" date="2019-11" db="EMBL/GenBank/DDBJ databases">
        <title>Characterisation of Fundicoccus ignavus gen. nov. sp. nov., a novel genus of the family Aerococcaceae isolated from bulk tank milk.</title>
        <authorList>
            <person name="Siebert A."/>
            <person name="Huptas C."/>
            <person name="Wenning M."/>
            <person name="Scherer S."/>
            <person name="Doll E.V."/>
        </authorList>
    </citation>
    <scope>NUCLEOTIDE SEQUENCE [LARGE SCALE GENOMIC DNA]</scope>
    <source>
        <strain evidence="4 7">DSM 109653</strain>
        <strain evidence="5 6">WS4759</strain>
    </source>
</reference>
<evidence type="ECO:0000256" key="2">
    <source>
        <dbReference type="ARBA" id="ARBA00023163"/>
    </source>
</evidence>
<dbReference type="Pfam" id="PF01047">
    <property type="entry name" value="MarR"/>
    <property type="match status" value="1"/>
</dbReference>
<dbReference type="RefSeq" id="WP_311453729.1">
    <property type="nucleotide sequence ID" value="NZ_WJQR01000006.1"/>
</dbReference>
<dbReference type="InterPro" id="IPR039422">
    <property type="entry name" value="MarR/SlyA-like"/>
</dbReference>
<dbReference type="PANTHER" id="PTHR33164:SF56">
    <property type="entry name" value="HTH-TYPE TRANSCRIPTIONAL REGULATOR MHQR"/>
    <property type="match status" value="1"/>
</dbReference>
<dbReference type="Gene3D" id="1.10.10.10">
    <property type="entry name" value="Winged helix-like DNA-binding domain superfamily/Winged helix DNA-binding domain"/>
    <property type="match status" value="1"/>
</dbReference>
<keyword evidence="1" id="KW-0805">Transcription regulation</keyword>
<evidence type="ECO:0000259" key="3">
    <source>
        <dbReference type="PROSITE" id="PS50995"/>
    </source>
</evidence>
<dbReference type="Proteomes" id="UP000469870">
    <property type="component" value="Unassembled WGS sequence"/>
</dbReference>
<dbReference type="InterPro" id="IPR000835">
    <property type="entry name" value="HTH_MarR-typ"/>
</dbReference>